<organism evidence="3 4">
    <name type="scientific">Arthrobacter parietis</name>
    <dbReference type="NCBI Taxonomy" id="271434"/>
    <lineage>
        <taxon>Bacteria</taxon>
        <taxon>Bacillati</taxon>
        <taxon>Actinomycetota</taxon>
        <taxon>Actinomycetes</taxon>
        <taxon>Micrococcales</taxon>
        <taxon>Micrococcaceae</taxon>
        <taxon>Arthrobacter</taxon>
    </lineage>
</organism>
<protein>
    <submittedName>
        <fullName evidence="3">Uncharacterized protein</fullName>
    </submittedName>
</protein>
<evidence type="ECO:0000313" key="4">
    <source>
        <dbReference type="Proteomes" id="UP001500974"/>
    </source>
</evidence>
<accession>A0ABN3AR49</accession>
<feature type="transmembrane region" description="Helical" evidence="2">
    <location>
        <begin position="53"/>
        <end position="74"/>
    </location>
</feature>
<feature type="transmembrane region" description="Helical" evidence="2">
    <location>
        <begin position="27"/>
        <end position="47"/>
    </location>
</feature>
<evidence type="ECO:0000256" key="1">
    <source>
        <dbReference type="SAM" id="MobiDB-lite"/>
    </source>
</evidence>
<keyword evidence="2" id="KW-1133">Transmembrane helix</keyword>
<dbReference type="Proteomes" id="UP001500974">
    <property type="component" value="Unassembled WGS sequence"/>
</dbReference>
<feature type="region of interest" description="Disordered" evidence="1">
    <location>
        <begin position="79"/>
        <end position="102"/>
    </location>
</feature>
<gene>
    <name evidence="3" type="ORF">GCM10009784_08830</name>
</gene>
<dbReference type="EMBL" id="BAAAON010000001">
    <property type="protein sequence ID" value="GAA2173642.1"/>
    <property type="molecule type" value="Genomic_DNA"/>
</dbReference>
<evidence type="ECO:0000313" key="3">
    <source>
        <dbReference type="EMBL" id="GAA2173642.1"/>
    </source>
</evidence>
<sequence>MQRAHRHDELTAMIEWPRPLSPQALKIIKNVLLGVLVVTALVQIIPFQVLGGLVNHLFTILLLLSWAGPARRFLRRRAAERNGDANEERNEEREGPAAPEEK</sequence>
<comment type="caution">
    <text evidence="3">The sequence shown here is derived from an EMBL/GenBank/DDBJ whole genome shotgun (WGS) entry which is preliminary data.</text>
</comment>
<keyword evidence="2" id="KW-0472">Membrane</keyword>
<keyword evidence="2" id="KW-0812">Transmembrane</keyword>
<dbReference type="RefSeq" id="WP_346027631.1">
    <property type="nucleotide sequence ID" value="NZ_BAAAON010000001.1"/>
</dbReference>
<name>A0ABN3AR49_9MICC</name>
<reference evidence="3 4" key="1">
    <citation type="journal article" date="2019" name="Int. J. Syst. Evol. Microbiol.">
        <title>The Global Catalogue of Microorganisms (GCM) 10K type strain sequencing project: providing services to taxonomists for standard genome sequencing and annotation.</title>
        <authorList>
            <consortium name="The Broad Institute Genomics Platform"/>
            <consortium name="The Broad Institute Genome Sequencing Center for Infectious Disease"/>
            <person name="Wu L."/>
            <person name="Ma J."/>
        </authorList>
    </citation>
    <scope>NUCLEOTIDE SEQUENCE [LARGE SCALE GENOMIC DNA]</scope>
    <source>
        <strain evidence="3 4">JCM 14917</strain>
    </source>
</reference>
<keyword evidence="4" id="KW-1185">Reference proteome</keyword>
<evidence type="ECO:0000256" key="2">
    <source>
        <dbReference type="SAM" id="Phobius"/>
    </source>
</evidence>
<proteinExistence type="predicted"/>